<sequence>MTGFDTHDHSHCQGEMLASAEDRCQAEGLRLTPVRRRVLEILGEEHRAIGAYAILERLAAEGLGSQPPVVYRALDFLVEQGFAHKIEKLNAYVACSHFNHAHAPVFMICQKCNAVAELEAGHDLGGLSALAAATGFRAERAVIEVAGLCPACQKHEARA</sequence>
<feature type="binding site" evidence="7">
    <location>
        <position position="112"/>
    </location>
    <ligand>
        <name>Zn(2+)</name>
        <dbReference type="ChEBI" id="CHEBI:29105"/>
    </ligand>
</feature>
<keyword evidence="2" id="KW-0678">Repressor</keyword>
<feature type="binding site" evidence="7">
    <location>
        <position position="149"/>
    </location>
    <ligand>
        <name>Zn(2+)</name>
        <dbReference type="ChEBI" id="CHEBI:29105"/>
    </ligand>
</feature>
<keyword evidence="7" id="KW-0479">Metal-binding</keyword>
<evidence type="ECO:0000256" key="6">
    <source>
        <dbReference type="ARBA" id="ARBA00023163"/>
    </source>
</evidence>
<evidence type="ECO:0000256" key="2">
    <source>
        <dbReference type="ARBA" id="ARBA00022491"/>
    </source>
</evidence>
<dbReference type="KEGG" id="kvl:KVU_0478"/>
<dbReference type="InterPro" id="IPR036388">
    <property type="entry name" value="WH-like_DNA-bd_sf"/>
</dbReference>
<feature type="binding site" evidence="7">
    <location>
        <position position="152"/>
    </location>
    <ligand>
        <name>Zn(2+)</name>
        <dbReference type="ChEBI" id="CHEBI:29105"/>
    </ligand>
</feature>
<dbReference type="Proteomes" id="UP000000692">
    <property type="component" value="Chromosome"/>
</dbReference>
<dbReference type="HOGENOM" id="CLU_096072_2_1_5"/>
<dbReference type="Pfam" id="PF01475">
    <property type="entry name" value="FUR"/>
    <property type="match status" value="1"/>
</dbReference>
<dbReference type="InterPro" id="IPR002481">
    <property type="entry name" value="FUR"/>
</dbReference>
<gene>
    <name evidence="8" type="primary">zur</name>
    <name evidence="8" type="ordered locus">KVU_0478</name>
</gene>
<keyword evidence="4" id="KW-0805">Transcription regulation</keyword>
<dbReference type="GO" id="GO:0000976">
    <property type="term" value="F:transcription cis-regulatory region binding"/>
    <property type="evidence" value="ECO:0007669"/>
    <property type="project" value="TreeGrafter"/>
</dbReference>
<keyword evidence="3 7" id="KW-0862">Zinc</keyword>
<dbReference type="GO" id="GO:1900376">
    <property type="term" value="P:regulation of secondary metabolite biosynthetic process"/>
    <property type="evidence" value="ECO:0007669"/>
    <property type="project" value="TreeGrafter"/>
</dbReference>
<evidence type="ECO:0000256" key="3">
    <source>
        <dbReference type="ARBA" id="ARBA00022833"/>
    </source>
</evidence>
<keyword evidence="9" id="KW-1185">Reference proteome</keyword>
<evidence type="ECO:0000256" key="4">
    <source>
        <dbReference type="ARBA" id="ARBA00023015"/>
    </source>
</evidence>
<dbReference type="GO" id="GO:0045892">
    <property type="term" value="P:negative regulation of DNA-templated transcription"/>
    <property type="evidence" value="ECO:0007669"/>
    <property type="project" value="TreeGrafter"/>
</dbReference>
<dbReference type="PATRIC" id="fig|759362.5.peg.501"/>
<dbReference type="RefSeq" id="WP_013383758.1">
    <property type="nucleotide sequence ID" value="NC_017384.1"/>
</dbReference>
<dbReference type="GO" id="GO:0005829">
    <property type="term" value="C:cytosol"/>
    <property type="evidence" value="ECO:0007669"/>
    <property type="project" value="TreeGrafter"/>
</dbReference>
<proteinExistence type="inferred from homology"/>
<dbReference type="AlphaFoldDB" id="F9YAE4"/>
<dbReference type="Gene3D" id="1.10.10.10">
    <property type="entry name" value="Winged helix-like DNA-binding domain superfamily/Winged helix DNA-binding domain"/>
    <property type="match status" value="1"/>
</dbReference>
<name>F9YAE4_KETVW</name>
<dbReference type="Gene3D" id="3.30.1490.190">
    <property type="match status" value="1"/>
</dbReference>
<evidence type="ECO:0000313" key="8">
    <source>
        <dbReference type="EMBL" id="AEM40317.1"/>
    </source>
</evidence>
<dbReference type="InterPro" id="IPR043135">
    <property type="entry name" value="Fur_C"/>
</dbReference>
<dbReference type="GO" id="GO:0003700">
    <property type="term" value="F:DNA-binding transcription factor activity"/>
    <property type="evidence" value="ECO:0007669"/>
    <property type="project" value="InterPro"/>
</dbReference>
<dbReference type="eggNOG" id="COG0735">
    <property type="taxonomic scope" value="Bacteria"/>
</dbReference>
<comment type="cofactor">
    <cofactor evidence="7">
        <name>Zn(2+)</name>
        <dbReference type="ChEBI" id="CHEBI:29105"/>
    </cofactor>
    <text evidence="7">Binds 1 zinc ion per subunit.</text>
</comment>
<protein>
    <submittedName>
        <fullName evidence="8">ABC-type uncharacterized transport systems ATPase components-like protein</fullName>
    </submittedName>
</protein>
<dbReference type="PANTHER" id="PTHR33202">
    <property type="entry name" value="ZINC UPTAKE REGULATION PROTEIN"/>
    <property type="match status" value="1"/>
</dbReference>
<dbReference type="SUPFAM" id="SSF46785">
    <property type="entry name" value="Winged helix' DNA-binding domain"/>
    <property type="match status" value="1"/>
</dbReference>
<keyword evidence="5" id="KW-0238">DNA-binding</keyword>
<dbReference type="GO" id="GO:0008270">
    <property type="term" value="F:zinc ion binding"/>
    <property type="evidence" value="ECO:0007669"/>
    <property type="project" value="TreeGrafter"/>
</dbReference>
<evidence type="ECO:0000313" key="9">
    <source>
        <dbReference type="Proteomes" id="UP000000692"/>
    </source>
</evidence>
<keyword evidence="6" id="KW-0804">Transcription</keyword>
<comment type="similarity">
    <text evidence="1">Belongs to the Fur family.</text>
</comment>
<dbReference type="EMBL" id="CP002018">
    <property type="protein sequence ID" value="AEM40317.1"/>
    <property type="molecule type" value="Genomic_DNA"/>
</dbReference>
<dbReference type="PANTHER" id="PTHR33202:SF6">
    <property type="entry name" value="ZINC UPTAKE REGULATION PROTEIN"/>
    <property type="match status" value="1"/>
</dbReference>
<reference evidence="8 9" key="1">
    <citation type="journal article" date="2011" name="J. Bacteriol.">
        <title>Complete genome sequence of the industrial strain Ketogulonicigenium vulgare WSH-001.</title>
        <authorList>
            <person name="Liu L."/>
            <person name="Li Y."/>
            <person name="Zhang J."/>
            <person name="Zhou Z."/>
            <person name="Liu J."/>
            <person name="Li X."/>
            <person name="Zhou J."/>
            <person name="Du G."/>
            <person name="Wang L."/>
            <person name="Chen J."/>
        </authorList>
    </citation>
    <scope>NUCLEOTIDE SEQUENCE [LARGE SCALE GENOMIC DNA]</scope>
    <source>
        <strain evidence="8 9">WSH-001</strain>
    </source>
</reference>
<dbReference type="OrthoDB" id="9801127at2"/>
<evidence type="ECO:0000256" key="1">
    <source>
        <dbReference type="ARBA" id="ARBA00007957"/>
    </source>
</evidence>
<evidence type="ECO:0000256" key="7">
    <source>
        <dbReference type="PIRSR" id="PIRSR602481-1"/>
    </source>
</evidence>
<organism evidence="8 9">
    <name type="scientific">Ketogulonicigenium vulgare (strain WSH-001)</name>
    <dbReference type="NCBI Taxonomy" id="759362"/>
    <lineage>
        <taxon>Bacteria</taxon>
        <taxon>Pseudomonadati</taxon>
        <taxon>Pseudomonadota</taxon>
        <taxon>Alphaproteobacteria</taxon>
        <taxon>Rhodobacterales</taxon>
        <taxon>Roseobacteraceae</taxon>
        <taxon>Ketogulonicigenium</taxon>
    </lineage>
</organism>
<evidence type="ECO:0000256" key="5">
    <source>
        <dbReference type="ARBA" id="ARBA00023125"/>
    </source>
</evidence>
<dbReference type="InterPro" id="IPR036390">
    <property type="entry name" value="WH_DNA-bd_sf"/>
</dbReference>
<feature type="binding site" evidence="7">
    <location>
        <position position="109"/>
    </location>
    <ligand>
        <name>Zn(2+)</name>
        <dbReference type="ChEBI" id="CHEBI:29105"/>
    </ligand>
</feature>
<accession>F9YAE4</accession>